<evidence type="ECO:0000313" key="4">
    <source>
        <dbReference type="Proteomes" id="UP000747110"/>
    </source>
</evidence>
<feature type="region of interest" description="Disordered" evidence="1">
    <location>
        <begin position="1"/>
        <end position="65"/>
    </location>
</feature>
<evidence type="ECO:0000256" key="2">
    <source>
        <dbReference type="SAM" id="Phobius"/>
    </source>
</evidence>
<evidence type="ECO:0000256" key="1">
    <source>
        <dbReference type="SAM" id="MobiDB-lite"/>
    </source>
</evidence>
<dbReference type="EMBL" id="BNCP01000017">
    <property type="protein sequence ID" value="GIL79994.1"/>
    <property type="molecule type" value="Genomic_DNA"/>
</dbReference>
<reference evidence="3" key="1">
    <citation type="journal article" date="2021" name="Proc. Natl. Acad. Sci. U.S.A.">
        <title>Three genomes in the algal genus Volvox reveal the fate of a haploid sex-determining region after a transition to homothallism.</title>
        <authorList>
            <person name="Yamamoto K."/>
            <person name="Hamaji T."/>
            <person name="Kawai-Toyooka H."/>
            <person name="Matsuzaki R."/>
            <person name="Takahashi F."/>
            <person name="Nishimura Y."/>
            <person name="Kawachi M."/>
            <person name="Noguchi H."/>
            <person name="Minakuchi Y."/>
            <person name="Umen J.G."/>
            <person name="Toyoda A."/>
            <person name="Nozaki H."/>
        </authorList>
    </citation>
    <scope>NUCLEOTIDE SEQUENCE</scope>
    <source>
        <strain evidence="3">NIES-3786</strain>
    </source>
</reference>
<accession>A0A8J4CCU5</accession>
<feature type="transmembrane region" description="Helical" evidence="2">
    <location>
        <begin position="294"/>
        <end position="313"/>
    </location>
</feature>
<protein>
    <submittedName>
        <fullName evidence="3">Uncharacterized protein</fullName>
    </submittedName>
</protein>
<evidence type="ECO:0000313" key="3">
    <source>
        <dbReference type="EMBL" id="GIL79994.1"/>
    </source>
</evidence>
<dbReference type="OrthoDB" id="529510at2759"/>
<keyword evidence="2" id="KW-1133">Transmembrane helix</keyword>
<feature type="transmembrane region" description="Helical" evidence="2">
    <location>
        <begin position="319"/>
        <end position="339"/>
    </location>
</feature>
<feature type="transmembrane region" description="Helical" evidence="2">
    <location>
        <begin position="227"/>
        <end position="247"/>
    </location>
</feature>
<dbReference type="AlphaFoldDB" id="A0A8J4CCU5"/>
<feature type="transmembrane region" description="Helical" evidence="2">
    <location>
        <begin position="89"/>
        <end position="107"/>
    </location>
</feature>
<feature type="non-terminal residue" evidence="3">
    <location>
        <position position="1"/>
    </location>
</feature>
<gene>
    <name evidence="3" type="ORF">Vretifemale_9222</name>
</gene>
<name>A0A8J4CCU5_9CHLO</name>
<proteinExistence type="predicted"/>
<feature type="transmembrane region" description="Helical" evidence="2">
    <location>
        <begin position="267"/>
        <end position="287"/>
    </location>
</feature>
<keyword evidence="4" id="KW-1185">Reference proteome</keyword>
<keyword evidence="2" id="KW-0812">Transmembrane</keyword>
<keyword evidence="2" id="KW-0472">Membrane</keyword>
<feature type="transmembrane region" description="Helical" evidence="2">
    <location>
        <begin position="174"/>
        <end position="206"/>
    </location>
</feature>
<comment type="caution">
    <text evidence="3">The sequence shown here is derived from an EMBL/GenBank/DDBJ whole genome shotgun (WGS) entry which is preliminary data.</text>
</comment>
<sequence length="355" mass="37930">MPESEVLLATVPRSDHPAGISAAGPEQNGNSRASPGEAPASPAAGRNSSSSSTSSIIEEAAPGPPRRPSIWQLPFCSSDSSWLHVTNSIVYFITFCINVLANSGAVWRNVRAVDRQYGPILTPAGWSYYIRDLSMFLWGLAVACQNLAEHKGWKNGLMACIGHSWQVLWYSDSIWLVLHVMASPAGLTLAPLFSLAAMLCALAVQIRLAMLIPRLQEELQAEGFDGVPALGYLLYMFPTSLASGWLLVQYCHSTTLAFQVVTGSEQVSLTVGCVLLVLSTAVALLVLVRFRDAVFGLAFTWGCVAVWVAGFAVQDDYRPDQLVAFFCALVLGMLTYCVAAGPQLALMGVAAVGGG</sequence>
<feature type="compositionally biased region" description="Low complexity" evidence="1">
    <location>
        <begin position="31"/>
        <end position="61"/>
    </location>
</feature>
<organism evidence="3 4">
    <name type="scientific">Volvox reticuliferus</name>
    <dbReference type="NCBI Taxonomy" id="1737510"/>
    <lineage>
        <taxon>Eukaryota</taxon>
        <taxon>Viridiplantae</taxon>
        <taxon>Chlorophyta</taxon>
        <taxon>core chlorophytes</taxon>
        <taxon>Chlorophyceae</taxon>
        <taxon>CS clade</taxon>
        <taxon>Chlamydomonadales</taxon>
        <taxon>Volvocaceae</taxon>
        <taxon>Volvox</taxon>
    </lineage>
</organism>
<dbReference type="Proteomes" id="UP000747110">
    <property type="component" value="Unassembled WGS sequence"/>
</dbReference>